<evidence type="ECO:0008006" key="3">
    <source>
        <dbReference type="Google" id="ProtNLM"/>
    </source>
</evidence>
<name>A0A382N1E4_9ZZZZ</name>
<comment type="similarity">
    <text evidence="1">Belongs to the short-chain dehydrogenases/reductases (SDR) family.</text>
</comment>
<sequence length="270" mass="28741">MGELDGKVAIITGAGRLRGIGRAAAVSLARLGADVVVTGTGRDPSSFPDDEKAINWKDVESVAEQVRAEGRKALTLTVDVTSRDDVQNMIDRTVEEFGRIDILINNAAFARGVDRVPISELDEDVFQKVMDIKVTGTFLCTKAAISHMIKQGEGGKIVNISSTAGKRGSANTLAYNGANFAIVGMTQSMAQELGPFNINVNAVCPGAVDTHRMDVLGRGEVWDNMAGRTPIGRNGTDDEVGDFCAYLCTEAASWIHGQSINQNGGTVMEH</sequence>
<protein>
    <recommendedName>
        <fullName evidence="3">Short-chain dehydrogenase/reductase SDR</fullName>
    </recommendedName>
</protein>
<dbReference type="Pfam" id="PF13561">
    <property type="entry name" value="adh_short_C2"/>
    <property type="match status" value="1"/>
</dbReference>
<dbReference type="InterPro" id="IPR002347">
    <property type="entry name" value="SDR_fam"/>
</dbReference>
<dbReference type="EMBL" id="UINC01097284">
    <property type="protein sequence ID" value="SVC54866.1"/>
    <property type="molecule type" value="Genomic_DNA"/>
</dbReference>
<proteinExistence type="inferred from homology"/>
<dbReference type="SUPFAM" id="SSF51735">
    <property type="entry name" value="NAD(P)-binding Rossmann-fold domains"/>
    <property type="match status" value="1"/>
</dbReference>
<reference evidence="2" key="1">
    <citation type="submission" date="2018-05" db="EMBL/GenBank/DDBJ databases">
        <authorList>
            <person name="Lanie J.A."/>
            <person name="Ng W.-L."/>
            <person name="Kazmierczak K.M."/>
            <person name="Andrzejewski T.M."/>
            <person name="Davidsen T.M."/>
            <person name="Wayne K.J."/>
            <person name="Tettelin H."/>
            <person name="Glass J.I."/>
            <person name="Rusch D."/>
            <person name="Podicherti R."/>
            <person name="Tsui H.-C.T."/>
            <person name="Winkler M.E."/>
        </authorList>
    </citation>
    <scope>NUCLEOTIDE SEQUENCE</scope>
</reference>
<accession>A0A382N1E4</accession>
<dbReference type="PRINTS" id="PR00081">
    <property type="entry name" value="GDHRDH"/>
</dbReference>
<dbReference type="PRINTS" id="PR00080">
    <property type="entry name" value="SDRFAMILY"/>
</dbReference>
<dbReference type="CDD" id="cd05233">
    <property type="entry name" value="SDR_c"/>
    <property type="match status" value="1"/>
</dbReference>
<evidence type="ECO:0000313" key="2">
    <source>
        <dbReference type="EMBL" id="SVC54866.1"/>
    </source>
</evidence>
<gene>
    <name evidence="2" type="ORF">METZ01_LOCUS307720</name>
</gene>
<dbReference type="Gene3D" id="3.40.50.720">
    <property type="entry name" value="NAD(P)-binding Rossmann-like Domain"/>
    <property type="match status" value="1"/>
</dbReference>
<dbReference type="AlphaFoldDB" id="A0A382N1E4"/>
<dbReference type="FunFam" id="3.40.50.720:FF:000084">
    <property type="entry name" value="Short-chain dehydrogenase reductase"/>
    <property type="match status" value="1"/>
</dbReference>
<dbReference type="GO" id="GO:0016616">
    <property type="term" value="F:oxidoreductase activity, acting on the CH-OH group of donors, NAD or NADP as acceptor"/>
    <property type="evidence" value="ECO:0007669"/>
    <property type="project" value="TreeGrafter"/>
</dbReference>
<evidence type="ECO:0000256" key="1">
    <source>
        <dbReference type="ARBA" id="ARBA00006484"/>
    </source>
</evidence>
<dbReference type="PANTHER" id="PTHR42760">
    <property type="entry name" value="SHORT-CHAIN DEHYDROGENASES/REDUCTASES FAMILY MEMBER"/>
    <property type="match status" value="1"/>
</dbReference>
<dbReference type="InterPro" id="IPR036291">
    <property type="entry name" value="NAD(P)-bd_dom_sf"/>
</dbReference>
<organism evidence="2">
    <name type="scientific">marine metagenome</name>
    <dbReference type="NCBI Taxonomy" id="408172"/>
    <lineage>
        <taxon>unclassified sequences</taxon>
        <taxon>metagenomes</taxon>
        <taxon>ecological metagenomes</taxon>
    </lineage>
</organism>